<gene>
    <name evidence="1" type="ORF">G2W53_033533</name>
</gene>
<proteinExistence type="predicted"/>
<dbReference type="EMBL" id="JAAIUW010000010">
    <property type="protein sequence ID" value="KAF7812557.1"/>
    <property type="molecule type" value="Genomic_DNA"/>
</dbReference>
<dbReference type="Proteomes" id="UP000634136">
    <property type="component" value="Unassembled WGS sequence"/>
</dbReference>
<keyword evidence="2" id="KW-1185">Reference proteome</keyword>
<dbReference type="AlphaFoldDB" id="A0A834W822"/>
<sequence length="44" mass="5190">MGFVNAWKELKKYKFKRVVSQVCQTDRLALYLGIRGAVKLEWDT</sequence>
<evidence type="ECO:0000313" key="1">
    <source>
        <dbReference type="EMBL" id="KAF7812557.1"/>
    </source>
</evidence>
<protein>
    <submittedName>
        <fullName evidence="1">Uncharacterized protein</fullName>
    </submittedName>
</protein>
<reference evidence="1" key="1">
    <citation type="submission" date="2020-09" db="EMBL/GenBank/DDBJ databases">
        <title>Genome-Enabled Discovery of Anthraquinone Biosynthesis in Senna tora.</title>
        <authorList>
            <person name="Kang S.-H."/>
            <person name="Pandey R.P."/>
            <person name="Lee C.-M."/>
            <person name="Sim J.-S."/>
            <person name="Jeong J.-T."/>
            <person name="Choi B.-S."/>
            <person name="Jung M."/>
            <person name="Ginzburg D."/>
            <person name="Zhao K."/>
            <person name="Won S.Y."/>
            <person name="Oh T.-J."/>
            <person name="Yu Y."/>
            <person name="Kim N.-H."/>
            <person name="Lee O.R."/>
            <person name="Lee T.-H."/>
            <person name="Bashyal P."/>
            <person name="Kim T.-S."/>
            <person name="Lee W.-H."/>
            <person name="Kawkins C."/>
            <person name="Kim C.-K."/>
            <person name="Kim J.S."/>
            <person name="Ahn B.O."/>
            <person name="Rhee S.Y."/>
            <person name="Sohng J.K."/>
        </authorList>
    </citation>
    <scope>NUCLEOTIDE SEQUENCE</scope>
    <source>
        <tissue evidence="1">Leaf</tissue>
    </source>
</reference>
<organism evidence="1 2">
    <name type="scientific">Senna tora</name>
    <dbReference type="NCBI Taxonomy" id="362788"/>
    <lineage>
        <taxon>Eukaryota</taxon>
        <taxon>Viridiplantae</taxon>
        <taxon>Streptophyta</taxon>
        <taxon>Embryophyta</taxon>
        <taxon>Tracheophyta</taxon>
        <taxon>Spermatophyta</taxon>
        <taxon>Magnoliopsida</taxon>
        <taxon>eudicotyledons</taxon>
        <taxon>Gunneridae</taxon>
        <taxon>Pentapetalae</taxon>
        <taxon>rosids</taxon>
        <taxon>fabids</taxon>
        <taxon>Fabales</taxon>
        <taxon>Fabaceae</taxon>
        <taxon>Caesalpinioideae</taxon>
        <taxon>Cassia clade</taxon>
        <taxon>Senna</taxon>
    </lineage>
</organism>
<accession>A0A834W822</accession>
<comment type="caution">
    <text evidence="1">The sequence shown here is derived from an EMBL/GenBank/DDBJ whole genome shotgun (WGS) entry which is preliminary data.</text>
</comment>
<name>A0A834W822_9FABA</name>
<evidence type="ECO:0000313" key="2">
    <source>
        <dbReference type="Proteomes" id="UP000634136"/>
    </source>
</evidence>